<feature type="compositionally biased region" description="Low complexity" evidence="1">
    <location>
        <begin position="55"/>
        <end position="64"/>
    </location>
</feature>
<feature type="region of interest" description="Disordered" evidence="1">
    <location>
        <begin position="51"/>
        <end position="73"/>
    </location>
</feature>
<dbReference type="Proteomes" id="UP000013827">
    <property type="component" value="Unassembled WGS sequence"/>
</dbReference>
<evidence type="ECO:0000313" key="2">
    <source>
        <dbReference type="EnsemblProtists" id="EOD05638"/>
    </source>
</evidence>
<reference evidence="3" key="1">
    <citation type="journal article" date="2013" name="Nature">
        <title>Pan genome of the phytoplankton Emiliania underpins its global distribution.</title>
        <authorList>
            <person name="Read B.A."/>
            <person name="Kegel J."/>
            <person name="Klute M.J."/>
            <person name="Kuo A."/>
            <person name="Lefebvre S.C."/>
            <person name="Maumus F."/>
            <person name="Mayer C."/>
            <person name="Miller J."/>
            <person name="Monier A."/>
            <person name="Salamov A."/>
            <person name="Young J."/>
            <person name="Aguilar M."/>
            <person name="Claverie J.M."/>
            <person name="Frickenhaus S."/>
            <person name="Gonzalez K."/>
            <person name="Herman E.K."/>
            <person name="Lin Y.C."/>
            <person name="Napier J."/>
            <person name="Ogata H."/>
            <person name="Sarno A.F."/>
            <person name="Shmutz J."/>
            <person name="Schroeder D."/>
            <person name="de Vargas C."/>
            <person name="Verret F."/>
            <person name="von Dassow P."/>
            <person name="Valentin K."/>
            <person name="Van de Peer Y."/>
            <person name="Wheeler G."/>
            <person name="Dacks J.B."/>
            <person name="Delwiche C.F."/>
            <person name="Dyhrman S.T."/>
            <person name="Glockner G."/>
            <person name="John U."/>
            <person name="Richards T."/>
            <person name="Worden A.Z."/>
            <person name="Zhang X."/>
            <person name="Grigoriev I.V."/>
            <person name="Allen A.E."/>
            <person name="Bidle K."/>
            <person name="Borodovsky M."/>
            <person name="Bowler C."/>
            <person name="Brownlee C."/>
            <person name="Cock J.M."/>
            <person name="Elias M."/>
            <person name="Gladyshev V.N."/>
            <person name="Groth M."/>
            <person name="Guda C."/>
            <person name="Hadaegh A."/>
            <person name="Iglesias-Rodriguez M.D."/>
            <person name="Jenkins J."/>
            <person name="Jones B.M."/>
            <person name="Lawson T."/>
            <person name="Leese F."/>
            <person name="Lindquist E."/>
            <person name="Lobanov A."/>
            <person name="Lomsadze A."/>
            <person name="Malik S.B."/>
            <person name="Marsh M.E."/>
            <person name="Mackinder L."/>
            <person name="Mock T."/>
            <person name="Mueller-Roeber B."/>
            <person name="Pagarete A."/>
            <person name="Parker M."/>
            <person name="Probert I."/>
            <person name="Quesneville H."/>
            <person name="Raines C."/>
            <person name="Rensing S.A."/>
            <person name="Riano-Pachon D.M."/>
            <person name="Richier S."/>
            <person name="Rokitta S."/>
            <person name="Shiraiwa Y."/>
            <person name="Soanes D.M."/>
            <person name="van der Giezen M."/>
            <person name="Wahlund T.M."/>
            <person name="Williams B."/>
            <person name="Wilson W."/>
            <person name="Wolfe G."/>
            <person name="Wurch L.L."/>
        </authorList>
    </citation>
    <scope>NUCLEOTIDE SEQUENCE</scope>
</reference>
<accession>A0A0D3I303</accession>
<protein>
    <recommendedName>
        <fullName evidence="4">Secreted protein</fullName>
    </recommendedName>
</protein>
<proteinExistence type="predicted"/>
<keyword evidence="3" id="KW-1185">Reference proteome</keyword>
<dbReference type="KEGG" id="ehx:EMIHUDRAFT_359915"/>
<sequence length="73" mass="7011">MPTPPTTRAAGACCGVLGWACGGGGRLPTTPGGTRLIGVAVATCCGARPSGLISAPKKAPPAGGMPRPTYPPP</sequence>
<dbReference type="HOGENOM" id="CLU_2710039_0_0_1"/>
<organism evidence="2 3">
    <name type="scientific">Emiliania huxleyi (strain CCMP1516)</name>
    <dbReference type="NCBI Taxonomy" id="280463"/>
    <lineage>
        <taxon>Eukaryota</taxon>
        <taxon>Haptista</taxon>
        <taxon>Haptophyta</taxon>
        <taxon>Prymnesiophyceae</taxon>
        <taxon>Isochrysidales</taxon>
        <taxon>Noelaerhabdaceae</taxon>
        <taxon>Emiliania</taxon>
    </lineage>
</organism>
<evidence type="ECO:0000313" key="3">
    <source>
        <dbReference type="Proteomes" id="UP000013827"/>
    </source>
</evidence>
<evidence type="ECO:0008006" key="4">
    <source>
        <dbReference type="Google" id="ProtNLM"/>
    </source>
</evidence>
<dbReference type="RefSeq" id="XP_005758067.1">
    <property type="nucleotide sequence ID" value="XM_005758010.1"/>
</dbReference>
<dbReference type="GeneID" id="17251730"/>
<name>A0A0D3I303_EMIH1</name>
<reference evidence="2" key="2">
    <citation type="submission" date="2024-10" db="UniProtKB">
        <authorList>
            <consortium name="EnsemblProtists"/>
        </authorList>
    </citation>
    <scope>IDENTIFICATION</scope>
</reference>
<dbReference type="AlphaFoldDB" id="A0A0D3I303"/>
<dbReference type="PaxDb" id="2903-EOD05638"/>
<dbReference type="EnsemblProtists" id="EOD05638">
    <property type="protein sequence ID" value="EOD05638"/>
    <property type="gene ID" value="EMIHUDRAFT_359915"/>
</dbReference>
<evidence type="ECO:0000256" key="1">
    <source>
        <dbReference type="SAM" id="MobiDB-lite"/>
    </source>
</evidence>